<feature type="compositionally biased region" description="Low complexity" evidence="3">
    <location>
        <begin position="2079"/>
        <end position="2090"/>
    </location>
</feature>
<sequence>MGRGQKWQYSGEYTEKAQPPWRGKYWRGAWSPSLRDQQAGERYDNVTLPATQFVQAPTAISGTTGGSRAMLELHKTVTYAKKLDTRIRKLGEEKQKRAQQWEIYARDTKTKFLEQRREFEQDIQKIEQEIQDATQAGKDAAEKAKAIIVHGVEAMAPEEAPPDASHWNTLFTETNLSGLAATVRLFEHPGRRLFPRRLPLPDVVPLTSISAPHQNGCECKLRRIASVLLAGRLPANGSGKLRAKRARVNVAEHSDALVPFAVQDPHSGGATSSTAPVRTAQGNGSLNPRAGAGEVSVEDLLQAPTARQRQLIDAGDELRQLLAEPTARQSLTAQKFMNKTRNMAQFCAHGSRADCRAATGFLSACAKIHFRKIIKPWTDESLGDCSYLDTCRHIEKCKYVHYALDLTVDQTRYLSECGVQNRGTDTKRINELEMKGMDLPAQADGMLYKLTGAILASAIESNIVGRGVAPVFDARKAAEDRQQKLWNGSTEALYYSERDAETFFDVLQVPLELQIWLGQEAVQAVELCMAGNWTLLELSSLVDDLSGEMLRGVSKDQVLSMDHPPLDDQTELCLVATDDTVFVHRDKERSTHVTTLMLPWPQFQSHKNQQRHSFPYPKRLRRWGVISPAGHHGIAGCGKALHILDVLDKGVALPAALSGLVGLLQCFCLLQQRVFATFDHMLEFARRTPCGLRPATVGPAKCPKGRGVSAIWPCVITRKGSASFAILLTRQWIHCDMRSFPLSIFKGLISVVMADPPWDIHMELPYGTLTDEEVKNLNIGDIHEDGMIFLWVTGRAMELARECFRLWGYKRIEEIVWVKTNQLQRIIRTGRTGHWINHSKEHCLVGIKGNPKLNRSGNQHGSFSRCLACGTRWRYVLGAWEELPYSQQLPLPQPSDTSSVRPKWASQLIPEAPSSSTTSRKTSLRNRLVPGAKAAPEDKVIPKPPRQGIDPDRPLALTAKERASLVLGAPSEQAPLKLDPREVAKMQAEAEELDKMMAELAARKAELAKASATAKAAPAAAPSVPTIPIDTDEEAELDYDWIYDNEITAYEGMPVYKQVHSDHRIDLIGVNVGMDHIIPMCRDFGLSVLQPLTFEDSVRAVYHFKPLLVMIKWPGPDTEQDELKEKCQVGAEVCVHQSESGRLFLCEAPPFSSAWTASEKVRELLHLKDVTTNECDAAAYGAETEDNQPASRAHRWVTNSAPVAGKLTRKLAEELQMYCQTGGDDNQSDDHDYTATAFSTQFCRDCKRRRDEFSRAWNLLLDDLEAKFANTHKKPFYVSKGDPLHKSVLDLVPWEVTKMQAAWLPQARRLPQEFPYTHRGAALRLTTGELQLEAEDLASISHPKQRFIRAVRVAIFFYGHPKQIETEEPGNTGEEAEPGPERPPAGDLPGQGHGFRQLVPGLDTEIWFEGNVDKKLQSSLARLHVNMGHSSKAELTRMMAAAGTLNARILTALDNLRCGSCIRTKMPIRPPPSGVPENFCGFFGEVIQADIVYIRTIEGSNHAVLGLTCESTSYHTAKIVENRSPPLIFKTLLELWYRPLGLPVRFRCDPGGEFGGEVIQFHTRHGVLHDVIPAEAHHRLGKIERRNALLRSIVERIVDEKGIATADLLDQCLAAATHTMNASTYSFGRSPYQAIFGKIPRPLGDLLSDPLSLVISPEHQALRPEVLRADALKALAEHSASTSLKRALLRKTRHQQDLHQLQPGQPIAFWRWSGRSRQHKRGAWSLARFVSVDPDGKSVWAQINTTTIKIAGNQIRTACGWESWPPTREDIAILKDAEKNLRQDLWEDAREEPPREEQEVMKDLARIPLADSEVVLPLRLPTASASTPPTPRRSQQTTVQQEQPQTNVQQGVQQTTVQQEQHQTNVQQGVQHANVYQKYVDNRSVTMNVPLSPVPPTPRRATAAEESPEFGSGALARPWLAAQWCQRGLVGIKGNPKLNRNLDCDVIVSEVRETSRKPDEIYNLIERMFPNCQKLELFGRPHNVHDNWIICGNQLDGVRLVDEEIVKRYNDEFPNNPTTAWRRAKDELVAYQGGAGGAKGEDAPWVPPSQAPSAPQPSSSDAWVPPAAGAQAPAPPSWGAPSAWGWPPRR</sequence>
<feature type="region of interest" description="Disordered" evidence="3">
    <location>
        <begin position="1364"/>
        <end position="1394"/>
    </location>
</feature>
<dbReference type="GO" id="GO:0005634">
    <property type="term" value="C:nucleus"/>
    <property type="evidence" value="ECO:0007669"/>
    <property type="project" value="TreeGrafter"/>
</dbReference>
<dbReference type="InterPro" id="IPR036397">
    <property type="entry name" value="RNaseH_sf"/>
</dbReference>
<dbReference type="SUPFAM" id="SSF53098">
    <property type="entry name" value="Ribonuclease H-like"/>
    <property type="match status" value="1"/>
</dbReference>
<proteinExistence type="inferred from homology"/>
<evidence type="ECO:0000313" key="5">
    <source>
        <dbReference type="EMBL" id="OLQ01415.1"/>
    </source>
</evidence>
<feature type="coiled-coil region" evidence="2">
    <location>
        <begin position="983"/>
        <end position="1013"/>
    </location>
</feature>
<evidence type="ECO:0000256" key="2">
    <source>
        <dbReference type="SAM" id="Coils"/>
    </source>
</evidence>
<reference evidence="5 6" key="1">
    <citation type="submission" date="2016-02" db="EMBL/GenBank/DDBJ databases">
        <title>Genome analysis of coral dinoflagellate symbionts highlights evolutionary adaptations to a symbiotic lifestyle.</title>
        <authorList>
            <person name="Aranda M."/>
            <person name="Li Y."/>
            <person name="Liew Y.J."/>
            <person name="Baumgarten S."/>
            <person name="Simakov O."/>
            <person name="Wilson M."/>
            <person name="Piel J."/>
            <person name="Ashoor H."/>
            <person name="Bougouffa S."/>
            <person name="Bajic V.B."/>
            <person name="Ryu T."/>
            <person name="Ravasi T."/>
            <person name="Bayer T."/>
            <person name="Micklem G."/>
            <person name="Kim H."/>
            <person name="Bhak J."/>
            <person name="Lajeunesse T.C."/>
            <person name="Voolstra C.R."/>
        </authorList>
    </citation>
    <scope>NUCLEOTIDE SEQUENCE [LARGE SCALE GENOMIC DNA]</scope>
    <source>
        <strain evidence="5 6">CCMP2467</strain>
    </source>
</reference>
<dbReference type="GO" id="GO:0032259">
    <property type="term" value="P:methylation"/>
    <property type="evidence" value="ECO:0007669"/>
    <property type="project" value="UniProtKB-KW"/>
</dbReference>
<dbReference type="InterPro" id="IPR029063">
    <property type="entry name" value="SAM-dependent_MTases_sf"/>
</dbReference>
<feature type="domain" description="Integrase catalytic" evidence="4">
    <location>
        <begin position="1466"/>
        <end position="1639"/>
    </location>
</feature>
<dbReference type="GO" id="GO:0001734">
    <property type="term" value="F:mRNA m(6)A methyltransferase activity"/>
    <property type="evidence" value="ECO:0007669"/>
    <property type="project" value="UniProtKB-EC"/>
</dbReference>
<comment type="caution">
    <text evidence="5">The sequence shown here is derived from an EMBL/GenBank/DDBJ whole genome shotgun (WGS) entry which is preliminary data.</text>
</comment>
<evidence type="ECO:0000256" key="1">
    <source>
        <dbReference type="PROSITE-ProRule" id="PRU00489"/>
    </source>
</evidence>
<evidence type="ECO:0000259" key="4">
    <source>
        <dbReference type="PROSITE" id="PS50994"/>
    </source>
</evidence>
<feature type="region of interest" description="Disordered" evidence="3">
    <location>
        <begin position="265"/>
        <end position="289"/>
    </location>
</feature>
<comment type="similarity">
    <text evidence="1">Belongs to the MT-A70-like family.</text>
</comment>
<dbReference type="Gene3D" id="3.30.420.10">
    <property type="entry name" value="Ribonuclease H-like superfamily/Ribonuclease H"/>
    <property type="match status" value="1"/>
</dbReference>
<feature type="region of interest" description="Disordered" evidence="3">
    <location>
        <begin position="888"/>
        <end position="952"/>
    </location>
</feature>
<keyword evidence="2" id="KW-0175">Coiled coil</keyword>
<dbReference type="EMBL" id="LSRX01000292">
    <property type="protein sequence ID" value="OLQ01415.1"/>
    <property type="molecule type" value="Genomic_DNA"/>
</dbReference>
<dbReference type="PROSITE" id="PS50994">
    <property type="entry name" value="INTEGRASE"/>
    <property type="match status" value="1"/>
</dbReference>
<dbReference type="PANTHER" id="PTHR12829:SF2">
    <property type="entry name" value="N6-ADENOSINE-METHYLTRANSFERASE MT-A70-LIKE"/>
    <property type="match status" value="1"/>
</dbReference>
<evidence type="ECO:0000256" key="3">
    <source>
        <dbReference type="SAM" id="MobiDB-lite"/>
    </source>
</evidence>
<dbReference type="InterPro" id="IPR012337">
    <property type="entry name" value="RNaseH-like_sf"/>
</dbReference>
<dbReference type="InterPro" id="IPR001584">
    <property type="entry name" value="Integrase_cat-core"/>
</dbReference>
<dbReference type="Proteomes" id="UP000186817">
    <property type="component" value="Unassembled WGS sequence"/>
</dbReference>
<dbReference type="InterPro" id="IPR007757">
    <property type="entry name" value="MT-A70-like"/>
</dbReference>
<protein>
    <submittedName>
        <fullName evidence="5">N6-adenosine-methyltransferase MT-A70-like</fullName>
    </submittedName>
</protein>
<feature type="coiled-coil region" evidence="2">
    <location>
        <begin position="109"/>
        <end position="143"/>
    </location>
</feature>
<name>A0A1Q9E1W4_SYMMI</name>
<keyword evidence="5" id="KW-0808">Transferase</keyword>
<dbReference type="SUPFAM" id="SSF53335">
    <property type="entry name" value="S-adenosyl-L-methionine-dependent methyltransferases"/>
    <property type="match status" value="1"/>
</dbReference>
<dbReference type="OrthoDB" id="10262526at2759"/>
<accession>A0A1Q9E1W4</accession>
<keyword evidence="5" id="KW-0489">Methyltransferase</keyword>
<keyword evidence="6" id="KW-1185">Reference proteome</keyword>
<gene>
    <name evidence="5" type="primary">MTA</name>
    <name evidence="5" type="ORF">AK812_SmicGene15839</name>
</gene>
<evidence type="ECO:0000313" key="6">
    <source>
        <dbReference type="Proteomes" id="UP000186817"/>
    </source>
</evidence>
<dbReference type="Pfam" id="PF05063">
    <property type="entry name" value="MT-A70"/>
    <property type="match status" value="2"/>
</dbReference>
<organism evidence="5 6">
    <name type="scientific">Symbiodinium microadriaticum</name>
    <name type="common">Dinoflagellate</name>
    <name type="synonym">Zooxanthella microadriatica</name>
    <dbReference type="NCBI Taxonomy" id="2951"/>
    <lineage>
        <taxon>Eukaryota</taxon>
        <taxon>Sar</taxon>
        <taxon>Alveolata</taxon>
        <taxon>Dinophyceae</taxon>
        <taxon>Suessiales</taxon>
        <taxon>Symbiodiniaceae</taxon>
        <taxon>Symbiodinium</taxon>
    </lineage>
</organism>
<dbReference type="GO" id="GO:0003676">
    <property type="term" value="F:nucleic acid binding"/>
    <property type="evidence" value="ECO:0007669"/>
    <property type="project" value="InterPro"/>
</dbReference>
<feature type="compositionally biased region" description="Low complexity" evidence="3">
    <location>
        <begin position="2051"/>
        <end position="2072"/>
    </location>
</feature>
<feature type="compositionally biased region" description="Low complexity" evidence="3">
    <location>
        <begin position="1821"/>
        <end position="1851"/>
    </location>
</feature>
<dbReference type="GO" id="GO:0015074">
    <property type="term" value="P:DNA integration"/>
    <property type="evidence" value="ECO:0007669"/>
    <property type="project" value="InterPro"/>
</dbReference>
<feature type="region of interest" description="Disordered" evidence="3">
    <location>
        <begin position="2033"/>
        <end position="2090"/>
    </location>
</feature>
<feature type="compositionally biased region" description="Polar residues" evidence="3">
    <location>
        <begin position="269"/>
        <end position="286"/>
    </location>
</feature>
<dbReference type="GO" id="GO:0036396">
    <property type="term" value="C:RNA N6-methyladenosine methyltransferase complex"/>
    <property type="evidence" value="ECO:0007669"/>
    <property type="project" value="TreeGrafter"/>
</dbReference>
<dbReference type="PROSITE" id="PS51143">
    <property type="entry name" value="MT_A70"/>
    <property type="match status" value="2"/>
</dbReference>
<dbReference type="PANTHER" id="PTHR12829">
    <property type="entry name" value="N6-ADENOSINE-METHYLTRANSFERASE"/>
    <property type="match status" value="1"/>
</dbReference>
<feature type="compositionally biased region" description="Low complexity" evidence="3">
    <location>
        <begin position="888"/>
        <end position="899"/>
    </location>
</feature>
<feature type="region of interest" description="Disordered" evidence="3">
    <location>
        <begin position="1818"/>
        <end position="1851"/>
    </location>
</feature>